<proteinExistence type="predicted"/>
<feature type="signal peptide" evidence="1">
    <location>
        <begin position="1"/>
        <end position="16"/>
    </location>
</feature>
<name>A0A6A6WLE9_9PEZI</name>
<dbReference type="RefSeq" id="XP_033605429.1">
    <property type="nucleotide sequence ID" value="XM_033739925.1"/>
</dbReference>
<feature type="chain" id="PRO_5025391582" description="Secreted protein" evidence="1">
    <location>
        <begin position="17"/>
        <end position="70"/>
    </location>
</feature>
<reference evidence="2" key="1">
    <citation type="journal article" date="2020" name="Stud. Mycol.">
        <title>101 Dothideomycetes genomes: a test case for predicting lifestyles and emergence of pathogens.</title>
        <authorList>
            <person name="Haridas S."/>
            <person name="Albert R."/>
            <person name="Binder M."/>
            <person name="Bloem J."/>
            <person name="Labutti K."/>
            <person name="Salamov A."/>
            <person name="Andreopoulos B."/>
            <person name="Baker S."/>
            <person name="Barry K."/>
            <person name="Bills G."/>
            <person name="Bluhm B."/>
            <person name="Cannon C."/>
            <person name="Castanera R."/>
            <person name="Culley D."/>
            <person name="Daum C."/>
            <person name="Ezra D."/>
            <person name="Gonzalez J."/>
            <person name="Henrissat B."/>
            <person name="Kuo A."/>
            <person name="Liang C."/>
            <person name="Lipzen A."/>
            <person name="Lutzoni F."/>
            <person name="Magnuson J."/>
            <person name="Mondo S."/>
            <person name="Nolan M."/>
            <person name="Ohm R."/>
            <person name="Pangilinan J."/>
            <person name="Park H.-J."/>
            <person name="Ramirez L."/>
            <person name="Alfaro M."/>
            <person name="Sun H."/>
            <person name="Tritt A."/>
            <person name="Yoshinaga Y."/>
            <person name="Zwiers L.-H."/>
            <person name="Turgeon B."/>
            <person name="Goodwin S."/>
            <person name="Spatafora J."/>
            <person name="Crous P."/>
            <person name="Grigoriev I."/>
        </authorList>
    </citation>
    <scope>NUCLEOTIDE SEQUENCE</scope>
    <source>
        <strain evidence="2">CBS 121739</strain>
    </source>
</reference>
<protein>
    <recommendedName>
        <fullName evidence="4">Secreted protein</fullName>
    </recommendedName>
</protein>
<accession>A0A6A6WLE9</accession>
<gene>
    <name evidence="2" type="ORF">EJ05DRAFT_22432</name>
</gene>
<keyword evidence="3" id="KW-1185">Reference proteome</keyword>
<keyword evidence="1" id="KW-0732">Signal</keyword>
<dbReference type="AlphaFoldDB" id="A0A6A6WLE9"/>
<evidence type="ECO:0000313" key="2">
    <source>
        <dbReference type="EMBL" id="KAF2762978.1"/>
    </source>
</evidence>
<organism evidence="2 3">
    <name type="scientific">Pseudovirgaria hyperparasitica</name>
    <dbReference type="NCBI Taxonomy" id="470096"/>
    <lineage>
        <taxon>Eukaryota</taxon>
        <taxon>Fungi</taxon>
        <taxon>Dikarya</taxon>
        <taxon>Ascomycota</taxon>
        <taxon>Pezizomycotina</taxon>
        <taxon>Dothideomycetes</taxon>
        <taxon>Dothideomycetes incertae sedis</taxon>
        <taxon>Acrospermales</taxon>
        <taxon>Acrospermaceae</taxon>
        <taxon>Pseudovirgaria</taxon>
    </lineage>
</organism>
<dbReference type="Proteomes" id="UP000799437">
    <property type="component" value="Unassembled WGS sequence"/>
</dbReference>
<evidence type="ECO:0000256" key="1">
    <source>
        <dbReference type="SAM" id="SignalP"/>
    </source>
</evidence>
<evidence type="ECO:0008006" key="4">
    <source>
        <dbReference type="Google" id="ProtNLM"/>
    </source>
</evidence>
<sequence>MPRDVILPIFLSLLECLLVPNRLSCVLSDNAIGAFPTRTPQKKNEEPLQRKKNNDTIHAPRAGLRFCNHP</sequence>
<evidence type="ECO:0000313" key="3">
    <source>
        <dbReference type="Proteomes" id="UP000799437"/>
    </source>
</evidence>
<dbReference type="EMBL" id="ML996565">
    <property type="protein sequence ID" value="KAF2762978.1"/>
    <property type="molecule type" value="Genomic_DNA"/>
</dbReference>
<dbReference type="GeneID" id="54480979"/>